<dbReference type="InterPro" id="IPR050087">
    <property type="entry name" value="AON_synthase_class-II"/>
</dbReference>
<proteinExistence type="inferred from homology"/>
<dbReference type="AlphaFoldDB" id="A0A1L7X8Z4"/>
<organism evidence="6 7">
    <name type="scientific">Phialocephala subalpina</name>
    <dbReference type="NCBI Taxonomy" id="576137"/>
    <lineage>
        <taxon>Eukaryota</taxon>
        <taxon>Fungi</taxon>
        <taxon>Dikarya</taxon>
        <taxon>Ascomycota</taxon>
        <taxon>Pezizomycotina</taxon>
        <taxon>Leotiomycetes</taxon>
        <taxon>Helotiales</taxon>
        <taxon>Mollisiaceae</taxon>
        <taxon>Phialocephala</taxon>
        <taxon>Phialocephala fortinii species complex</taxon>
    </lineage>
</organism>
<evidence type="ECO:0000259" key="5">
    <source>
        <dbReference type="Pfam" id="PF00155"/>
    </source>
</evidence>
<name>A0A1L7X8Z4_9HELO</name>
<sequence length="424" mass="47365">MAPPIENKMRALLDRRKSLSSFRTLTTFPPSSIDFSSNDFLSLSTSPLLRSAYLQELHNYPNFRLGSTGSRLLDGNSTYAEDLEKEIANFHNAESALLFNSGFDANSGFFACAPQPGDIIIYDEFVHASAREGIKLSRCSKNLPFRHNSVEDLKRVILELKRDDREVRDGKRSVLIAVESLYSMDGDLAPLEEIVNLVERELGRNGLLVVDEAHSTGIYGDHGRGVVCALGLEKRIFARLHTCGKALACNGAAILGSSLVREYLINYARPLIYTTAMSFPSLAAIKVVYSLMREGRTEALRFRLNELIEYMYTQLKTLEPYTEDLTTSTSLLQIPPEMPSSPIFSILMPDPRSLARHCQAADFVVRPIMPPTVPEGTQRVRVCLHAGNTHEDIERLVAAIKDWSLLQRRGVKERGGEEFVKAVL</sequence>
<keyword evidence="7" id="KW-1185">Reference proteome</keyword>
<evidence type="ECO:0000256" key="1">
    <source>
        <dbReference type="ARBA" id="ARBA00001933"/>
    </source>
</evidence>
<accession>A0A1L7X8Z4</accession>
<dbReference type="SUPFAM" id="SSF53383">
    <property type="entry name" value="PLP-dependent transferases"/>
    <property type="match status" value="1"/>
</dbReference>
<keyword evidence="3 6" id="KW-0808">Transferase</keyword>
<dbReference type="PANTHER" id="PTHR13693">
    <property type="entry name" value="CLASS II AMINOTRANSFERASE/8-AMINO-7-OXONONANOATE SYNTHASE"/>
    <property type="match status" value="1"/>
</dbReference>
<dbReference type="Proteomes" id="UP000184330">
    <property type="component" value="Unassembled WGS sequence"/>
</dbReference>
<dbReference type="EMBL" id="FJOG01000018">
    <property type="protein sequence ID" value="CZR61491.1"/>
    <property type="molecule type" value="Genomic_DNA"/>
</dbReference>
<dbReference type="InterPro" id="IPR015421">
    <property type="entry name" value="PyrdxlP-dep_Trfase_major"/>
</dbReference>
<evidence type="ECO:0000313" key="6">
    <source>
        <dbReference type="EMBL" id="CZR61491.1"/>
    </source>
</evidence>
<dbReference type="GO" id="GO:0009102">
    <property type="term" value="P:biotin biosynthetic process"/>
    <property type="evidence" value="ECO:0007669"/>
    <property type="project" value="TreeGrafter"/>
</dbReference>
<dbReference type="Gene3D" id="3.90.1150.10">
    <property type="entry name" value="Aspartate Aminotransferase, domain 1"/>
    <property type="match status" value="1"/>
</dbReference>
<gene>
    <name evidence="6" type="ORF">PAC_11387</name>
</gene>
<protein>
    <submittedName>
        <fullName evidence="6">Related to aminotransferase</fullName>
    </submittedName>
</protein>
<evidence type="ECO:0000256" key="3">
    <source>
        <dbReference type="ARBA" id="ARBA00022679"/>
    </source>
</evidence>
<evidence type="ECO:0000256" key="4">
    <source>
        <dbReference type="ARBA" id="ARBA00022898"/>
    </source>
</evidence>
<dbReference type="InterPro" id="IPR004839">
    <property type="entry name" value="Aminotransferase_I/II_large"/>
</dbReference>
<comment type="cofactor">
    <cofactor evidence="1">
        <name>pyridoxal 5'-phosphate</name>
        <dbReference type="ChEBI" id="CHEBI:597326"/>
    </cofactor>
</comment>
<dbReference type="Pfam" id="PF00155">
    <property type="entry name" value="Aminotran_1_2"/>
    <property type="match status" value="1"/>
</dbReference>
<dbReference type="InterPro" id="IPR015422">
    <property type="entry name" value="PyrdxlP-dep_Trfase_small"/>
</dbReference>
<keyword evidence="4" id="KW-0663">Pyridoxal phosphate</keyword>
<feature type="domain" description="Aminotransferase class I/classII large" evidence="5">
    <location>
        <begin position="33"/>
        <end position="400"/>
    </location>
</feature>
<dbReference type="STRING" id="576137.A0A1L7X8Z4"/>
<dbReference type="GO" id="GO:0008483">
    <property type="term" value="F:transaminase activity"/>
    <property type="evidence" value="ECO:0007669"/>
    <property type="project" value="UniProtKB-KW"/>
</dbReference>
<comment type="similarity">
    <text evidence="2">Belongs to the class-II pyridoxal-phosphate-dependent aminotransferase family. BioF subfamily.</text>
</comment>
<evidence type="ECO:0000313" key="7">
    <source>
        <dbReference type="Proteomes" id="UP000184330"/>
    </source>
</evidence>
<evidence type="ECO:0000256" key="2">
    <source>
        <dbReference type="ARBA" id="ARBA00010008"/>
    </source>
</evidence>
<dbReference type="InterPro" id="IPR015424">
    <property type="entry name" value="PyrdxlP-dep_Trfase"/>
</dbReference>
<dbReference type="GO" id="GO:0030170">
    <property type="term" value="F:pyridoxal phosphate binding"/>
    <property type="evidence" value="ECO:0007669"/>
    <property type="project" value="InterPro"/>
</dbReference>
<keyword evidence="6" id="KW-0032">Aminotransferase</keyword>
<dbReference type="Gene3D" id="3.40.640.10">
    <property type="entry name" value="Type I PLP-dependent aspartate aminotransferase-like (Major domain)"/>
    <property type="match status" value="1"/>
</dbReference>
<dbReference type="PANTHER" id="PTHR13693:SF77">
    <property type="entry name" value="8-AMINO-7-OXONONANOATE SYNTHASE"/>
    <property type="match status" value="1"/>
</dbReference>
<reference evidence="6 7" key="1">
    <citation type="submission" date="2016-03" db="EMBL/GenBank/DDBJ databases">
        <authorList>
            <person name="Ploux O."/>
        </authorList>
    </citation>
    <scope>NUCLEOTIDE SEQUENCE [LARGE SCALE GENOMIC DNA]</scope>
    <source>
        <strain evidence="6 7">UAMH 11012</strain>
    </source>
</reference>
<dbReference type="OrthoDB" id="2382073at2759"/>